<dbReference type="EMBL" id="LT551507">
    <property type="protein sequence ID" value="SAL96950.1"/>
    <property type="molecule type" value="Genomic_DNA"/>
</dbReference>
<feature type="transmembrane region" description="Helical" evidence="2">
    <location>
        <begin position="143"/>
        <end position="166"/>
    </location>
</feature>
<evidence type="ECO:0000256" key="1">
    <source>
        <dbReference type="SAM" id="MobiDB-lite"/>
    </source>
</evidence>
<proteinExistence type="predicted"/>
<dbReference type="InParanoid" id="A0A168LJX2"/>
<reference evidence="3" key="1">
    <citation type="submission" date="2016-04" db="EMBL/GenBank/DDBJ databases">
        <authorList>
            <person name="Evans L.H."/>
            <person name="Alamgir A."/>
            <person name="Owens N."/>
            <person name="Weber N.D."/>
            <person name="Virtaneva K."/>
            <person name="Barbian K."/>
            <person name="Babar A."/>
            <person name="Rosenke K."/>
        </authorList>
    </citation>
    <scope>NUCLEOTIDE SEQUENCE [LARGE SCALE GENOMIC DNA]</scope>
    <source>
        <strain evidence="3">CBS 101.48</strain>
    </source>
</reference>
<feature type="transmembrane region" description="Helical" evidence="2">
    <location>
        <begin position="15"/>
        <end position="35"/>
    </location>
</feature>
<gene>
    <name evidence="3" type="primary">ABSGL_02408.1 scaffold 3452</name>
</gene>
<feature type="transmembrane region" description="Helical" evidence="2">
    <location>
        <begin position="47"/>
        <end position="69"/>
    </location>
</feature>
<feature type="compositionally biased region" description="Acidic residues" evidence="1">
    <location>
        <begin position="280"/>
        <end position="290"/>
    </location>
</feature>
<evidence type="ECO:0000313" key="4">
    <source>
        <dbReference type="Proteomes" id="UP000078561"/>
    </source>
</evidence>
<feature type="compositionally biased region" description="Basic and acidic residues" evidence="1">
    <location>
        <begin position="261"/>
        <end position="279"/>
    </location>
</feature>
<keyword evidence="2" id="KW-0812">Transmembrane</keyword>
<dbReference type="OrthoDB" id="2283394at2759"/>
<feature type="region of interest" description="Disordered" evidence="1">
    <location>
        <begin position="260"/>
        <end position="322"/>
    </location>
</feature>
<protein>
    <submittedName>
        <fullName evidence="3">Uncharacterized protein</fullName>
    </submittedName>
</protein>
<accession>A0A168LJX2</accession>
<dbReference type="AlphaFoldDB" id="A0A168LJX2"/>
<dbReference type="Proteomes" id="UP000078561">
    <property type="component" value="Unassembled WGS sequence"/>
</dbReference>
<keyword evidence="2" id="KW-0472">Membrane</keyword>
<keyword evidence="2" id="KW-1133">Transmembrane helix</keyword>
<keyword evidence="4" id="KW-1185">Reference proteome</keyword>
<sequence>MAQLSEYGERVIDRVNMIGMWFAVIVCIRNFIVCYDQYRRTRGKIHLVNIAQVVVFFIYRFLYGLIPLFEISTCAYYPLLVSLINNFDSLNSLWIKVVGVALITLRFADWPYELAFLPVEQALLESTSTTGSTCWAVWANGVIILNFIADALANLFLSGMFVRRLYVHIRRSRKVMSHHNCVIEYIARKSLVCLALTFVVNLIMNLFKVTMFLGDRSDAFTVYFAIIESTLLVEALRVDHPGIRDQSSCQQCVHSGYTDLDMERQRKNKDSNKKNRDEEGGNSDNDDNDVNEAYYKDTGNGDGGIKTDSTVRPHTSTNKLRLPDSYHVAVEMAPTGETTSLSKSFSLVNKNINQLYPPMSTHYSHQHQHKHQHQHLSVPYLKSLNRVAQTSSAPPFAAPVQPVVRSCGVIEAVPTMSLGSIEFDDTPKWKPTSRSGKQD</sequence>
<name>A0A168LJX2_ABSGL</name>
<evidence type="ECO:0000256" key="2">
    <source>
        <dbReference type="SAM" id="Phobius"/>
    </source>
</evidence>
<organism evidence="3">
    <name type="scientific">Absidia glauca</name>
    <name type="common">Pin mould</name>
    <dbReference type="NCBI Taxonomy" id="4829"/>
    <lineage>
        <taxon>Eukaryota</taxon>
        <taxon>Fungi</taxon>
        <taxon>Fungi incertae sedis</taxon>
        <taxon>Mucoromycota</taxon>
        <taxon>Mucoromycotina</taxon>
        <taxon>Mucoromycetes</taxon>
        <taxon>Mucorales</taxon>
        <taxon>Cunninghamellaceae</taxon>
        <taxon>Absidia</taxon>
    </lineage>
</organism>
<evidence type="ECO:0000313" key="3">
    <source>
        <dbReference type="EMBL" id="SAL96950.1"/>
    </source>
</evidence>
<feature type="transmembrane region" description="Helical" evidence="2">
    <location>
        <begin position="186"/>
        <end position="207"/>
    </location>
</feature>
<feature type="compositionally biased region" description="Polar residues" evidence="1">
    <location>
        <begin position="307"/>
        <end position="319"/>
    </location>
</feature>